<dbReference type="AlphaFoldDB" id="A0A240EBF4"/>
<gene>
    <name evidence="1" type="ORF">SAMN05421731_106106</name>
</gene>
<keyword evidence="2" id="KW-1185">Reference proteome</keyword>
<name>A0A240EBF4_9GAMM</name>
<dbReference type="EMBL" id="OANT01000006">
    <property type="protein sequence ID" value="SNX45871.1"/>
    <property type="molecule type" value="Genomic_DNA"/>
</dbReference>
<sequence length="102" mass="12022">MAIMDFTPVQELLGKEVCFRDLAFEQSFEEYKQSFKNDDFMNEVYLERFKFGRIAGCTVDLDEFGQLSYGILVEETYYSLNELQLLFISNKSLKSTRELIDK</sequence>
<dbReference type="RefSeq" id="WP_097079626.1">
    <property type="nucleotide sequence ID" value="NZ_BAABHT010000003.1"/>
</dbReference>
<evidence type="ECO:0000313" key="2">
    <source>
        <dbReference type="Proteomes" id="UP000219042"/>
    </source>
</evidence>
<evidence type="ECO:0000313" key="1">
    <source>
        <dbReference type="EMBL" id="SNX45871.1"/>
    </source>
</evidence>
<accession>A0A240EBF4</accession>
<organism evidence="1 2">
    <name type="scientific">Acinetobacter puyangensis</name>
    <dbReference type="NCBI Taxonomy" id="1096779"/>
    <lineage>
        <taxon>Bacteria</taxon>
        <taxon>Pseudomonadati</taxon>
        <taxon>Pseudomonadota</taxon>
        <taxon>Gammaproteobacteria</taxon>
        <taxon>Moraxellales</taxon>
        <taxon>Moraxellaceae</taxon>
        <taxon>Acinetobacter</taxon>
    </lineage>
</organism>
<protein>
    <submittedName>
        <fullName evidence="1">Uncharacterized protein</fullName>
    </submittedName>
</protein>
<proteinExistence type="predicted"/>
<dbReference type="OrthoDB" id="9848678at2"/>
<reference evidence="2" key="1">
    <citation type="submission" date="2016-09" db="EMBL/GenBank/DDBJ databases">
        <authorList>
            <person name="Varghese N."/>
            <person name="Submissions S."/>
        </authorList>
    </citation>
    <scope>NUCLEOTIDE SEQUENCE [LARGE SCALE GENOMIC DNA]</scope>
    <source>
        <strain evidence="2">ANC 4466</strain>
    </source>
</reference>
<dbReference type="Proteomes" id="UP000219042">
    <property type="component" value="Unassembled WGS sequence"/>
</dbReference>